<protein>
    <submittedName>
        <fullName evidence="1">Putative CIII protein</fullName>
    </submittedName>
</protein>
<dbReference type="KEGG" id="vg:23681474"/>
<dbReference type="Pfam" id="PF02061">
    <property type="entry name" value="Lambda_CIII"/>
    <property type="match status" value="1"/>
</dbReference>
<dbReference type="Proteomes" id="UP000202039">
    <property type="component" value="Segment"/>
</dbReference>
<dbReference type="InterPro" id="IPR013056">
    <property type="entry name" value="Phage_lambda_CIII"/>
</dbReference>
<dbReference type="GeneID" id="23681474"/>
<evidence type="ECO:0000313" key="1">
    <source>
        <dbReference type="EMBL" id="BAP28923.1"/>
    </source>
</evidence>
<accession>A0A077KB03</accession>
<name>A0A077KB03_9CAUD</name>
<dbReference type="EMBL" id="AP014629">
    <property type="protein sequence ID" value="BAP28923.1"/>
    <property type="molecule type" value="Genomic_DNA"/>
</dbReference>
<proteinExistence type="predicted"/>
<sequence>MMNYAIAGGTFMGFAQQSQLSNIVDNVKKAIKKLVDILNKKGDPL</sequence>
<organism evidence="1 2">
    <name type="scientific">Edwardsiella phage GF-2</name>
    <dbReference type="NCBI Taxonomy" id="1537091"/>
    <lineage>
        <taxon>Viruses</taxon>
        <taxon>Duplodnaviria</taxon>
        <taxon>Heunggongvirae</taxon>
        <taxon>Uroviricota</taxon>
        <taxon>Caudoviricetes</taxon>
        <taxon>Gofduovirus</taxon>
        <taxon>Gofduovirus GF2</taxon>
    </lineage>
</organism>
<reference evidence="1 2" key="1">
    <citation type="journal article" date="2015" name="Arch. Virol.">
        <title>Full-genome sequence of a novel myovirus, GF-2, infecting Edwardsiella tarda: comparison with other Edwardsiella myoviral genomes.</title>
        <authorList>
            <person name="Yasuike M."/>
            <person name="Nishiki I."/>
            <person name="Iwasaki Y."/>
            <person name="Nakamura Y."/>
            <person name="Fujiwara A."/>
            <person name="Sugaya E."/>
            <person name="Kawato Y."/>
            <person name="Nagai S."/>
            <person name="Kobayashi T."/>
            <person name="Ototake M."/>
            <person name="Nakai T."/>
        </authorList>
    </citation>
    <scope>NUCLEOTIDE SEQUENCE [LARGE SCALE GENOMIC DNA]</scope>
</reference>
<evidence type="ECO:0000313" key="2">
    <source>
        <dbReference type="Proteomes" id="UP000202039"/>
    </source>
</evidence>
<keyword evidence="2" id="KW-1185">Reference proteome</keyword>
<dbReference type="RefSeq" id="YP_009126655.1">
    <property type="nucleotide sequence ID" value="NC_026611.1"/>
</dbReference>